<evidence type="ECO:0000313" key="3">
    <source>
        <dbReference type="Proteomes" id="UP001165090"/>
    </source>
</evidence>
<feature type="compositionally biased region" description="Basic and acidic residues" evidence="1">
    <location>
        <begin position="277"/>
        <end position="286"/>
    </location>
</feature>
<feature type="region of interest" description="Disordered" evidence="1">
    <location>
        <begin position="122"/>
        <end position="157"/>
    </location>
</feature>
<comment type="caution">
    <text evidence="2">The sequence shown here is derived from an EMBL/GenBank/DDBJ whole genome shotgun (WGS) entry which is preliminary data.</text>
</comment>
<sequence length="342" mass="34803">MGTPLEEDVGITGYVSPVPGFQGILKHRFRDFLVREVDLKGQVARLTSLEPDVKAEDDFTGPAARDLRCSPEQLAATRAHVVASFSLVAGGENGALLDDLLRRVLEMYGIKVDLLGEGRGAEASAHESDSGGINATGAVEAAGPSLPDGAAPKPSVMAGHAGEALSNAEASGTCGGAGGDGGGGTGGGGGEDAGEGEGDVIPGRGRGKLQRLSVLLLPIASKEVRKAVHEFFRTTPGLPPMRTEAISTQQHQAGSEPAAQQQHGGKRGPPDGAQDGRPAKWQREGGRGGGRGGRGRAGEAQKTQATTTTTTTTCIEIAFDPYDLEEGGAGAVTDSGRGRGGR</sequence>
<dbReference type="PANTHER" id="PTHR13326:SF21">
    <property type="entry name" value="PSEUDOURIDYLATE SYNTHASE PUS7L"/>
    <property type="match status" value="1"/>
</dbReference>
<feature type="compositionally biased region" description="Gly residues" evidence="1">
    <location>
        <begin position="173"/>
        <end position="191"/>
    </location>
</feature>
<feature type="non-terminal residue" evidence="2">
    <location>
        <position position="342"/>
    </location>
</feature>
<evidence type="ECO:0000313" key="2">
    <source>
        <dbReference type="EMBL" id="GLI60779.1"/>
    </source>
</evidence>
<dbReference type="InterPro" id="IPR001656">
    <property type="entry name" value="PsdUridine_synth_TruD"/>
</dbReference>
<keyword evidence="3" id="KW-1185">Reference proteome</keyword>
<gene>
    <name evidence="2" type="ORF">VaNZ11_003011</name>
</gene>
<reference evidence="2 3" key="1">
    <citation type="journal article" date="2023" name="IScience">
        <title>Expanded male sex-determining region conserved during the evolution of homothallism in the green alga Volvox.</title>
        <authorList>
            <person name="Yamamoto K."/>
            <person name="Matsuzaki R."/>
            <person name="Mahakham W."/>
            <person name="Heman W."/>
            <person name="Sekimoto H."/>
            <person name="Kawachi M."/>
            <person name="Minakuchi Y."/>
            <person name="Toyoda A."/>
            <person name="Nozaki H."/>
        </authorList>
    </citation>
    <scope>NUCLEOTIDE SEQUENCE [LARGE SCALE GENOMIC DNA]</scope>
    <source>
        <strain evidence="2 3">NIES-4468</strain>
    </source>
</reference>
<accession>A0ABQ5RTI6</accession>
<dbReference type="PANTHER" id="PTHR13326">
    <property type="entry name" value="TRNA PSEUDOURIDINE SYNTHASE D"/>
    <property type="match status" value="1"/>
</dbReference>
<proteinExistence type="predicted"/>
<name>A0ABQ5RTI6_9CHLO</name>
<evidence type="ECO:0000256" key="1">
    <source>
        <dbReference type="SAM" id="MobiDB-lite"/>
    </source>
</evidence>
<feature type="region of interest" description="Disordered" evidence="1">
    <location>
        <begin position="171"/>
        <end position="205"/>
    </location>
</feature>
<organism evidence="2 3">
    <name type="scientific">Volvox africanus</name>
    <dbReference type="NCBI Taxonomy" id="51714"/>
    <lineage>
        <taxon>Eukaryota</taxon>
        <taxon>Viridiplantae</taxon>
        <taxon>Chlorophyta</taxon>
        <taxon>core chlorophytes</taxon>
        <taxon>Chlorophyceae</taxon>
        <taxon>CS clade</taxon>
        <taxon>Chlamydomonadales</taxon>
        <taxon>Volvocaceae</taxon>
        <taxon>Volvox</taxon>
    </lineage>
</organism>
<protein>
    <submittedName>
        <fullName evidence="2">Uncharacterized protein</fullName>
    </submittedName>
</protein>
<feature type="region of interest" description="Disordered" evidence="1">
    <location>
        <begin position="234"/>
        <end position="342"/>
    </location>
</feature>
<feature type="compositionally biased region" description="Polar residues" evidence="1">
    <location>
        <begin position="245"/>
        <end position="263"/>
    </location>
</feature>
<dbReference type="Proteomes" id="UP001165090">
    <property type="component" value="Unassembled WGS sequence"/>
</dbReference>
<dbReference type="EMBL" id="BSDZ01000008">
    <property type="protein sequence ID" value="GLI60779.1"/>
    <property type="molecule type" value="Genomic_DNA"/>
</dbReference>